<name>A0ABR0NF80_GOSAR</name>
<gene>
    <name evidence="1" type="ORF">PVK06_034815</name>
</gene>
<reference evidence="1 2" key="1">
    <citation type="submission" date="2023-03" db="EMBL/GenBank/DDBJ databases">
        <title>WGS of Gossypium arboreum.</title>
        <authorList>
            <person name="Yu D."/>
        </authorList>
    </citation>
    <scope>NUCLEOTIDE SEQUENCE [LARGE SCALE GENOMIC DNA]</scope>
    <source>
        <tissue evidence="1">Leaf</tissue>
    </source>
</reference>
<evidence type="ECO:0000313" key="1">
    <source>
        <dbReference type="EMBL" id="KAK5793663.1"/>
    </source>
</evidence>
<comment type="caution">
    <text evidence="1">The sequence shown here is derived from an EMBL/GenBank/DDBJ whole genome shotgun (WGS) entry which is preliminary data.</text>
</comment>
<protein>
    <submittedName>
        <fullName evidence="1">Uncharacterized protein</fullName>
    </submittedName>
</protein>
<proteinExistence type="predicted"/>
<evidence type="ECO:0000313" key="2">
    <source>
        <dbReference type="Proteomes" id="UP001358586"/>
    </source>
</evidence>
<accession>A0ABR0NF80</accession>
<sequence length="78" mass="8754">MDWIFYSNNPLAPEIATVGSPPEFKVPKEVFKGRRDPQAHLMQYNDYINVLGALDAVKCKTFSTTLRGSANIFTSELC</sequence>
<keyword evidence="2" id="KW-1185">Reference proteome</keyword>
<dbReference type="Proteomes" id="UP001358586">
    <property type="component" value="Chromosome 10"/>
</dbReference>
<dbReference type="EMBL" id="JARKNE010000010">
    <property type="protein sequence ID" value="KAK5793663.1"/>
    <property type="molecule type" value="Genomic_DNA"/>
</dbReference>
<organism evidence="1 2">
    <name type="scientific">Gossypium arboreum</name>
    <name type="common">Tree cotton</name>
    <name type="synonym">Gossypium nanking</name>
    <dbReference type="NCBI Taxonomy" id="29729"/>
    <lineage>
        <taxon>Eukaryota</taxon>
        <taxon>Viridiplantae</taxon>
        <taxon>Streptophyta</taxon>
        <taxon>Embryophyta</taxon>
        <taxon>Tracheophyta</taxon>
        <taxon>Spermatophyta</taxon>
        <taxon>Magnoliopsida</taxon>
        <taxon>eudicotyledons</taxon>
        <taxon>Gunneridae</taxon>
        <taxon>Pentapetalae</taxon>
        <taxon>rosids</taxon>
        <taxon>malvids</taxon>
        <taxon>Malvales</taxon>
        <taxon>Malvaceae</taxon>
        <taxon>Malvoideae</taxon>
        <taxon>Gossypium</taxon>
    </lineage>
</organism>